<feature type="transmembrane region" description="Helical" evidence="5">
    <location>
        <begin position="62"/>
        <end position="83"/>
    </location>
</feature>
<feature type="transmembrane region" description="Helical" evidence="5">
    <location>
        <begin position="6"/>
        <end position="23"/>
    </location>
</feature>
<dbReference type="InterPro" id="IPR003825">
    <property type="entry name" value="Colicin-V_CvpA"/>
</dbReference>
<evidence type="ECO:0000256" key="3">
    <source>
        <dbReference type="ARBA" id="ARBA00022989"/>
    </source>
</evidence>
<keyword evidence="4 5" id="KW-0472">Membrane</keyword>
<evidence type="ECO:0000256" key="2">
    <source>
        <dbReference type="ARBA" id="ARBA00022692"/>
    </source>
</evidence>
<evidence type="ECO:0000256" key="4">
    <source>
        <dbReference type="ARBA" id="ARBA00023136"/>
    </source>
</evidence>
<accession>A0A0G0YHL8</accession>
<name>A0A0G0YHL8_9BACT</name>
<evidence type="ECO:0000256" key="5">
    <source>
        <dbReference type="SAM" id="Phobius"/>
    </source>
</evidence>
<dbReference type="Proteomes" id="UP000033930">
    <property type="component" value="Unassembled WGS sequence"/>
</dbReference>
<dbReference type="Pfam" id="PF02674">
    <property type="entry name" value="Colicin_V"/>
    <property type="match status" value="1"/>
</dbReference>
<gene>
    <name evidence="6" type="ORF">UU50_C0002G0024</name>
</gene>
<reference evidence="6 7" key="1">
    <citation type="journal article" date="2015" name="Nature">
        <title>rRNA introns, odd ribosomes, and small enigmatic genomes across a large radiation of phyla.</title>
        <authorList>
            <person name="Brown C.T."/>
            <person name="Hug L.A."/>
            <person name="Thomas B.C."/>
            <person name="Sharon I."/>
            <person name="Castelle C.J."/>
            <person name="Singh A."/>
            <person name="Wilkins M.J."/>
            <person name="Williams K.H."/>
            <person name="Banfield J.F."/>
        </authorList>
    </citation>
    <scope>NUCLEOTIDE SEQUENCE [LARGE SCALE GENOMIC DNA]</scope>
</reference>
<comment type="subcellular location">
    <subcellularLocation>
        <location evidence="1">Membrane</location>
        <topology evidence="1">Multi-pass membrane protein</topology>
    </subcellularLocation>
</comment>
<evidence type="ECO:0000256" key="1">
    <source>
        <dbReference type="ARBA" id="ARBA00004141"/>
    </source>
</evidence>
<comment type="caution">
    <text evidence="6">The sequence shown here is derived from an EMBL/GenBank/DDBJ whole genome shotgun (WGS) entry which is preliminary data.</text>
</comment>
<keyword evidence="2 5" id="KW-0812">Transmembrane</keyword>
<dbReference type="EMBL" id="LCAW01000002">
    <property type="protein sequence ID" value="KKR99842.1"/>
    <property type="molecule type" value="Genomic_DNA"/>
</dbReference>
<sequence>MTLTLADLALLIIAGIFIISGLYHGFIRTVGGLIGLIGGIFAAIFIVQWIEGFWTISDRPILQVILFFVIMAIASQLIAWIFELLDRAYKLLTIIPFVESINKLLGGILGAIEAFVVLSGIIYYATTYLSDGTFKSAVLDSQVITWLSWAGNWIMWIVGLFV</sequence>
<dbReference type="AlphaFoldDB" id="A0A0G0YHL8"/>
<dbReference type="GO" id="GO:0016020">
    <property type="term" value="C:membrane"/>
    <property type="evidence" value="ECO:0007669"/>
    <property type="project" value="UniProtKB-SubCell"/>
</dbReference>
<feature type="transmembrane region" description="Helical" evidence="5">
    <location>
        <begin position="143"/>
        <end position="161"/>
    </location>
</feature>
<evidence type="ECO:0000313" key="7">
    <source>
        <dbReference type="Proteomes" id="UP000033930"/>
    </source>
</evidence>
<dbReference type="GO" id="GO:0009403">
    <property type="term" value="P:toxin biosynthetic process"/>
    <property type="evidence" value="ECO:0007669"/>
    <property type="project" value="InterPro"/>
</dbReference>
<proteinExistence type="predicted"/>
<keyword evidence="3 5" id="KW-1133">Transmembrane helix</keyword>
<evidence type="ECO:0000313" key="6">
    <source>
        <dbReference type="EMBL" id="KKR99842.1"/>
    </source>
</evidence>
<feature type="transmembrane region" description="Helical" evidence="5">
    <location>
        <begin position="30"/>
        <end position="50"/>
    </location>
</feature>
<organism evidence="6 7">
    <name type="scientific">Candidatus Uhrbacteria bacterium GW2011_GWC1_41_20</name>
    <dbReference type="NCBI Taxonomy" id="1618983"/>
    <lineage>
        <taxon>Bacteria</taxon>
        <taxon>Candidatus Uhriibacteriota</taxon>
    </lineage>
</organism>
<feature type="transmembrane region" description="Helical" evidence="5">
    <location>
        <begin position="104"/>
        <end position="123"/>
    </location>
</feature>
<protein>
    <submittedName>
        <fullName evidence="6">Colicin V production protein</fullName>
    </submittedName>
</protein>